<keyword evidence="1" id="KW-0472">Membrane</keyword>
<dbReference type="RefSeq" id="WP_275029037.1">
    <property type="nucleotide sequence ID" value="NZ_CP118615.1"/>
</dbReference>
<evidence type="ECO:0000313" key="3">
    <source>
        <dbReference type="Proteomes" id="UP001219605"/>
    </source>
</evidence>
<organism evidence="2 3">
    <name type="scientific">Micromonospora cathayae</name>
    <dbReference type="NCBI Taxonomy" id="3028804"/>
    <lineage>
        <taxon>Bacteria</taxon>
        <taxon>Bacillati</taxon>
        <taxon>Actinomycetota</taxon>
        <taxon>Actinomycetes</taxon>
        <taxon>Micromonosporales</taxon>
        <taxon>Micromonosporaceae</taxon>
        <taxon>Micromonospora</taxon>
    </lineage>
</organism>
<feature type="transmembrane region" description="Helical" evidence="1">
    <location>
        <begin position="90"/>
        <end position="110"/>
    </location>
</feature>
<protein>
    <recommendedName>
        <fullName evidence="4">MYXO-CTERM domain-containing protein</fullName>
    </recommendedName>
</protein>
<name>A0ABY7ZIK7_9ACTN</name>
<dbReference type="Proteomes" id="UP001219605">
    <property type="component" value="Chromosome"/>
</dbReference>
<proteinExistence type="predicted"/>
<dbReference type="EMBL" id="CP118615">
    <property type="protein sequence ID" value="WDZ82725.1"/>
    <property type="molecule type" value="Genomic_DNA"/>
</dbReference>
<evidence type="ECO:0000313" key="2">
    <source>
        <dbReference type="EMBL" id="WDZ82725.1"/>
    </source>
</evidence>
<evidence type="ECO:0000256" key="1">
    <source>
        <dbReference type="SAM" id="Phobius"/>
    </source>
</evidence>
<sequence length="145" mass="14708">MTWDRPAGTMRGSRGVAVAVVVAALLFLHALQCATGRDTVVAPLAATAPAAVVASYDDLTSVALTQLTAIVAPADGTTADGHHPPADGGMVATACVLLLVIGATVVLWLLRRWPGQVTVGGGVPGRPVGPVVTVRLLSLLCVSRR</sequence>
<keyword evidence="3" id="KW-1185">Reference proteome</keyword>
<evidence type="ECO:0008006" key="4">
    <source>
        <dbReference type="Google" id="ProtNLM"/>
    </source>
</evidence>
<gene>
    <name evidence="2" type="ORF">PVK37_19875</name>
</gene>
<keyword evidence="1" id="KW-0812">Transmembrane</keyword>
<accession>A0ABY7ZIK7</accession>
<keyword evidence="1" id="KW-1133">Transmembrane helix</keyword>
<reference evidence="2 3" key="1">
    <citation type="submission" date="2023-02" db="EMBL/GenBank/DDBJ databases">
        <authorList>
            <person name="Mo P."/>
        </authorList>
    </citation>
    <scope>NUCLEOTIDE SEQUENCE [LARGE SCALE GENOMIC DNA]</scope>
    <source>
        <strain evidence="2 3">HUAS 3</strain>
    </source>
</reference>